<comment type="caution">
    <text evidence="1">The sequence shown here is derived from an EMBL/GenBank/DDBJ whole genome shotgun (WGS) entry which is preliminary data.</text>
</comment>
<feature type="non-terminal residue" evidence="1">
    <location>
        <position position="1"/>
    </location>
</feature>
<feature type="non-terminal residue" evidence="1">
    <location>
        <position position="218"/>
    </location>
</feature>
<protein>
    <recommendedName>
        <fullName evidence="3">YbbR-like domain-containing protein</fullName>
    </recommendedName>
</protein>
<proteinExistence type="predicted"/>
<dbReference type="PANTHER" id="PTHR37804:SF1">
    <property type="entry name" value="CDAA REGULATORY PROTEIN CDAR"/>
    <property type="match status" value="1"/>
</dbReference>
<evidence type="ECO:0000313" key="2">
    <source>
        <dbReference type="Proteomes" id="UP001288944"/>
    </source>
</evidence>
<dbReference type="Pfam" id="PF07949">
    <property type="entry name" value="YbbR"/>
    <property type="match status" value="1"/>
</dbReference>
<evidence type="ECO:0000313" key="1">
    <source>
        <dbReference type="EMBL" id="MDZ7542655.1"/>
    </source>
</evidence>
<evidence type="ECO:0008006" key="3">
    <source>
        <dbReference type="Google" id="ProtNLM"/>
    </source>
</evidence>
<dbReference type="InterPro" id="IPR012505">
    <property type="entry name" value="YbbR"/>
</dbReference>
<dbReference type="PANTHER" id="PTHR37804">
    <property type="entry name" value="CDAA REGULATORY PROTEIN CDAR"/>
    <property type="match status" value="1"/>
</dbReference>
<dbReference type="EMBL" id="WNUR01000350">
    <property type="protein sequence ID" value="MDZ7542655.1"/>
    <property type="molecule type" value="Genomic_DNA"/>
</dbReference>
<dbReference type="Gene3D" id="2.170.120.40">
    <property type="entry name" value="YbbR-like domain"/>
    <property type="match status" value="1"/>
</dbReference>
<dbReference type="Gene3D" id="2.170.120.30">
    <property type="match status" value="1"/>
</dbReference>
<organism evidence="1 2">
    <name type="scientific">Clostridium perfringens</name>
    <dbReference type="NCBI Taxonomy" id="1502"/>
    <lineage>
        <taxon>Bacteria</taxon>
        <taxon>Bacillati</taxon>
        <taxon>Bacillota</taxon>
        <taxon>Clostridia</taxon>
        <taxon>Eubacteriales</taxon>
        <taxon>Clostridiaceae</taxon>
        <taxon>Clostridium</taxon>
    </lineage>
</organism>
<dbReference type="Proteomes" id="UP001288944">
    <property type="component" value="Unassembled WGS sequence"/>
</dbReference>
<dbReference type="InterPro" id="IPR053154">
    <property type="entry name" value="c-di-AMP_regulator"/>
</dbReference>
<name>A0AAW9K721_CLOPF</name>
<dbReference type="AlphaFoldDB" id="A0AAW9K721"/>
<sequence length="218" mass="23884">INTEALTNSKLALTPNQELYVTLKVEGNTSDINKIKKSDFKVQVDLSEYAWKKGENKVPVTIVDYPITVSLKNNNALTVSIRIEDMVEKSMPVTSNIKVNTREGYFASEATIKPNEVKISGAESAVSRVSKLVVSGTKEDVYESILESYDIKAIDESGKEVTDISTSDKVANVEIKVSKGKAVKVNIATSGQLPNQFKMKSIESDKKAVEILGPKEIL</sequence>
<gene>
    <name evidence="1" type="ORF">GNF83_15945</name>
</gene>
<accession>A0AAW9K721</accession>
<reference evidence="1" key="1">
    <citation type="submission" date="2019-11" db="EMBL/GenBank/DDBJ databases">
        <title>Characterization of Clostridium perfringens isolates from swine manure treated agricultural soils.</title>
        <authorList>
            <person name="Wushke S.T."/>
        </authorList>
    </citation>
    <scope>NUCLEOTIDE SEQUENCE</scope>
    <source>
        <strain evidence="1">X62</strain>
    </source>
</reference>